<reference evidence="6 7" key="1">
    <citation type="journal article" date="2015" name="Genome Biol.">
        <title>Comparative genomics of Steinernema reveals deeply conserved gene regulatory networks.</title>
        <authorList>
            <person name="Dillman A.R."/>
            <person name="Macchietto M."/>
            <person name="Porter C.F."/>
            <person name="Rogers A."/>
            <person name="Williams B."/>
            <person name="Antoshechkin I."/>
            <person name="Lee M.M."/>
            <person name="Goodwin Z."/>
            <person name="Lu X."/>
            <person name="Lewis E.E."/>
            <person name="Goodrich-Blair H."/>
            <person name="Stock S.P."/>
            <person name="Adams B.J."/>
            <person name="Sternberg P.W."/>
            <person name="Mortazavi A."/>
        </authorList>
    </citation>
    <scope>NUCLEOTIDE SEQUENCE [LARGE SCALE GENOMIC DNA]</scope>
    <source>
        <strain evidence="6 7">ALL</strain>
    </source>
</reference>
<dbReference type="OrthoDB" id="4977at2759"/>
<reference evidence="6 7" key="2">
    <citation type="journal article" date="2019" name="G3 (Bethesda)">
        <title>Hybrid Assembly of the Genome of the Entomopathogenic Nematode Steinernema carpocapsae Identifies the X-Chromosome.</title>
        <authorList>
            <person name="Serra L."/>
            <person name="Macchietto M."/>
            <person name="Macias-Munoz A."/>
            <person name="McGill C.J."/>
            <person name="Rodriguez I.M."/>
            <person name="Rodriguez B."/>
            <person name="Murad R."/>
            <person name="Mortazavi A."/>
        </authorList>
    </citation>
    <scope>NUCLEOTIDE SEQUENCE [LARGE SCALE GENOMIC DNA]</scope>
    <source>
        <strain evidence="6 7">ALL</strain>
    </source>
</reference>
<proteinExistence type="inferred from homology"/>
<dbReference type="InterPro" id="IPR028133">
    <property type="entry name" value="Dynamitin"/>
</dbReference>
<evidence type="ECO:0000313" key="7">
    <source>
        <dbReference type="Proteomes" id="UP000298663"/>
    </source>
</evidence>
<comment type="similarity">
    <text evidence="2">Belongs to the dynactin subunit 2 family.</text>
</comment>
<comment type="subcellular location">
    <subcellularLocation>
        <location evidence="1">Cytoplasm</location>
    </subcellularLocation>
</comment>
<evidence type="ECO:0000256" key="4">
    <source>
        <dbReference type="ARBA" id="ARBA00023017"/>
    </source>
</evidence>
<dbReference type="STRING" id="34508.A0A4U5N6L2"/>
<dbReference type="Pfam" id="PF04912">
    <property type="entry name" value="Dynamitin"/>
    <property type="match status" value="2"/>
</dbReference>
<dbReference type="AlphaFoldDB" id="A0A4U5N6L2"/>
<dbReference type="EMBL" id="AZBU02000005">
    <property type="protein sequence ID" value="TKR78246.1"/>
    <property type="molecule type" value="Genomic_DNA"/>
</dbReference>
<dbReference type="GO" id="GO:0005869">
    <property type="term" value="C:dynactin complex"/>
    <property type="evidence" value="ECO:0007669"/>
    <property type="project" value="InterPro"/>
</dbReference>
<feature type="region of interest" description="Disordered" evidence="5">
    <location>
        <begin position="1"/>
        <end position="22"/>
    </location>
</feature>
<evidence type="ECO:0000256" key="1">
    <source>
        <dbReference type="ARBA" id="ARBA00004496"/>
    </source>
</evidence>
<dbReference type="PANTHER" id="PTHR15346">
    <property type="entry name" value="DYNACTIN SUBUNIT"/>
    <property type="match status" value="1"/>
</dbReference>
<keyword evidence="4" id="KW-0243">Dynein</keyword>
<protein>
    <recommendedName>
        <fullName evidence="8">Dynamitin</fullName>
    </recommendedName>
</protein>
<dbReference type="GO" id="GO:0007017">
    <property type="term" value="P:microtubule-based process"/>
    <property type="evidence" value="ECO:0007669"/>
    <property type="project" value="InterPro"/>
</dbReference>
<evidence type="ECO:0000256" key="5">
    <source>
        <dbReference type="SAM" id="MobiDB-lite"/>
    </source>
</evidence>
<gene>
    <name evidence="6" type="ORF">L596_019084</name>
</gene>
<dbReference type="Proteomes" id="UP000298663">
    <property type="component" value="Unassembled WGS sequence"/>
</dbReference>
<evidence type="ECO:0008006" key="8">
    <source>
        <dbReference type="Google" id="ProtNLM"/>
    </source>
</evidence>
<evidence type="ECO:0000256" key="2">
    <source>
        <dbReference type="ARBA" id="ARBA00006176"/>
    </source>
</evidence>
<organism evidence="6 7">
    <name type="scientific">Steinernema carpocapsae</name>
    <name type="common">Entomopathogenic nematode</name>
    <dbReference type="NCBI Taxonomy" id="34508"/>
    <lineage>
        <taxon>Eukaryota</taxon>
        <taxon>Metazoa</taxon>
        <taxon>Ecdysozoa</taxon>
        <taxon>Nematoda</taxon>
        <taxon>Chromadorea</taxon>
        <taxon>Rhabditida</taxon>
        <taxon>Tylenchina</taxon>
        <taxon>Panagrolaimomorpha</taxon>
        <taxon>Strongyloidoidea</taxon>
        <taxon>Steinernematidae</taxon>
        <taxon>Steinernema</taxon>
    </lineage>
</organism>
<feature type="compositionally biased region" description="Acidic residues" evidence="5">
    <location>
        <begin position="9"/>
        <end position="21"/>
    </location>
</feature>
<comment type="caution">
    <text evidence="6">The sequence shown here is derived from an EMBL/GenBank/DDBJ whole genome shotgun (WGS) entry which is preliminary data.</text>
</comment>
<keyword evidence="7" id="KW-1185">Reference proteome</keyword>
<keyword evidence="3" id="KW-0963">Cytoplasm</keyword>
<sequence length="342" mass="38975">MSIQKEDIFETPDYPEEEPVEREETFESEHIESIHVNMDAAMKKFKGRMINADCVDFSDSLWNRRRKGYGSGKYVLEVVGKEHADREHETVEQKFNRIHCELGELAEMVKAEKEAGKPTVQEVDVNDLGQLLEAIQKERISGTIPSESILEKLRNAKQIKAPVATNDVDFSNLEARLKRIEKFVSGGQPTAERVTLTPLSETVEELRLRIETVNPTILDGLESKLSTVLAKYQATEEKRQARPEEAFDEKVNNLCEMMTKWDGICMSLPGTVKRLHALTNLHEQARDFSANLHSLMNTKDELMKRLEGEEVSVFELKKEAIDMIRTLNERVSSVQTAVDSLK</sequence>
<evidence type="ECO:0000313" key="6">
    <source>
        <dbReference type="EMBL" id="TKR78246.1"/>
    </source>
</evidence>
<dbReference type="GO" id="GO:0005737">
    <property type="term" value="C:cytoplasm"/>
    <property type="evidence" value="ECO:0007669"/>
    <property type="project" value="UniProtKB-SubCell"/>
</dbReference>
<name>A0A4U5N6L2_STECR</name>
<evidence type="ECO:0000256" key="3">
    <source>
        <dbReference type="ARBA" id="ARBA00022490"/>
    </source>
</evidence>
<dbReference type="GO" id="GO:0030286">
    <property type="term" value="C:dynein complex"/>
    <property type="evidence" value="ECO:0007669"/>
    <property type="project" value="UniProtKB-KW"/>
</dbReference>
<accession>A0A4U5N6L2</accession>